<sequence length="110" mass="12373">MPLDEADRRPTAARTLIDDRRVAADAKFEAFDFGDGNDVEDADGWEYTNEGDEMTRKVYFRNAEHPDADSERGHFTVRFESRSDVISEAYGSLDGAIFEDRAEVPAGPRP</sequence>
<accession>A0AAV4ZR39</accession>
<evidence type="ECO:0000313" key="1">
    <source>
        <dbReference type="EMBL" id="GJD90657.1"/>
    </source>
</evidence>
<gene>
    <name evidence="1" type="ORF">BHAOGJBA_4199</name>
</gene>
<dbReference type="AlphaFoldDB" id="A0AAV4ZR39"/>
<dbReference type="EMBL" id="BPQO01000020">
    <property type="protein sequence ID" value="GJD90657.1"/>
    <property type="molecule type" value="Genomic_DNA"/>
</dbReference>
<reference evidence="1" key="2">
    <citation type="submission" date="2021-08" db="EMBL/GenBank/DDBJ databases">
        <authorList>
            <person name="Tani A."/>
            <person name="Ola A."/>
            <person name="Ogura Y."/>
            <person name="Katsura K."/>
            <person name="Hayashi T."/>
        </authorList>
    </citation>
    <scope>NUCLEOTIDE SEQUENCE</scope>
    <source>
        <strain evidence="1">DSM 16372</strain>
    </source>
</reference>
<name>A0AAV4ZR39_9HYPH</name>
<proteinExistence type="predicted"/>
<protein>
    <submittedName>
        <fullName evidence="1">Uncharacterized protein</fullName>
    </submittedName>
</protein>
<keyword evidence="2" id="KW-1185">Reference proteome</keyword>
<dbReference type="RefSeq" id="WP_238230801.1">
    <property type="nucleotide sequence ID" value="NZ_BPQO01000020.1"/>
</dbReference>
<dbReference type="Proteomes" id="UP001055247">
    <property type="component" value="Unassembled WGS sequence"/>
</dbReference>
<evidence type="ECO:0000313" key="2">
    <source>
        <dbReference type="Proteomes" id="UP001055247"/>
    </source>
</evidence>
<comment type="caution">
    <text evidence="1">The sequence shown here is derived from an EMBL/GenBank/DDBJ whole genome shotgun (WGS) entry which is preliminary data.</text>
</comment>
<reference evidence="1" key="1">
    <citation type="journal article" date="2016" name="Front. Microbiol.">
        <title>Genome Sequence of the Piezophilic, Mesophilic Sulfate-Reducing Bacterium Desulfovibrio indicus J2T.</title>
        <authorList>
            <person name="Cao J."/>
            <person name="Maignien L."/>
            <person name="Shao Z."/>
            <person name="Alain K."/>
            <person name="Jebbar M."/>
        </authorList>
    </citation>
    <scope>NUCLEOTIDE SEQUENCE</scope>
    <source>
        <strain evidence="1">DSM 16372</strain>
    </source>
</reference>
<organism evidence="1 2">
    <name type="scientific">Methylobacterium hispanicum</name>
    <dbReference type="NCBI Taxonomy" id="270350"/>
    <lineage>
        <taxon>Bacteria</taxon>
        <taxon>Pseudomonadati</taxon>
        <taxon>Pseudomonadota</taxon>
        <taxon>Alphaproteobacteria</taxon>
        <taxon>Hyphomicrobiales</taxon>
        <taxon>Methylobacteriaceae</taxon>
        <taxon>Methylobacterium</taxon>
    </lineage>
</organism>